<evidence type="ECO:0000256" key="1">
    <source>
        <dbReference type="ARBA" id="ARBA00013017"/>
    </source>
</evidence>
<evidence type="ECO:0000256" key="8">
    <source>
        <dbReference type="ARBA" id="ARBA00038489"/>
    </source>
</evidence>
<dbReference type="PROSITE" id="PS51352">
    <property type="entry name" value="THIOREDOXIN_2"/>
    <property type="match status" value="1"/>
</dbReference>
<comment type="similarity">
    <text evidence="8">Belongs to the peroxiredoxin family. BCP/PrxQ subfamily.</text>
</comment>
<dbReference type="InterPro" id="IPR013766">
    <property type="entry name" value="Thioredoxin_domain"/>
</dbReference>
<dbReference type="InterPro" id="IPR000866">
    <property type="entry name" value="AhpC/TSA"/>
</dbReference>
<dbReference type="Pfam" id="PF00578">
    <property type="entry name" value="AhpC-TSA"/>
    <property type="match status" value="1"/>
</dbReference>
<keyword evidence="6" id="KW-0676">Redox-active center</keyword>
<sequence>MTQSHPLINQEAPSLSLPDSNGDTYTLSPKDSGAPIALFFYPKAGTYGCTKEACQFRDALAEKDIFKSSNVTVIGVSGDSVERQKEFVRQQQLTYPVLSDANGEARKAYHVGKGLLGLTESRITFIIDSKGIVRDVLEATINYAAHAKFVDKWLEKLEAEGRETTQTGAAEDGKPTESEPTAE</sequence>
<dbReference type="Gene3D" id="3.40.30.10">
    <property type="entry name" value="Glutaredoxin"/>
    <property type="match status" value="1"/>
</dbReference>
<dbReference type="InterPro" id="IPR050924">
    <property type="entry name" value="Peroxiredoxin_BCP/PrxQ"/>
</dbReference>
<dbReference type="CDD" id="cd03017">
    <property type="entry name" value="PRX_BCP"/>
    <property type="match status" value="1"/>
</dbReference>
<dbReference type="AlphaFoldDB" id="A0AAD5V2H7"/>
<evidence type="ECO:0000256" key="5">
    <source>
        <dbReference type="ARBA" id="ARBA00023157"/>
    </source>
</evidence>
<dbReference type="Proteomes" id="UP001212997">
    <property type="component" value="Unassembled WGS sequence"/>
</dbReference>
<feature type="domain" description="Thioredoxin" evidence="11">
    <location>
        <begin position="6"/>
        <end position="155"/>
    </location>
</feature>
<keyword evidence="4" id="KW-0560">Oxidoreductase</keyword>
<dbReference type="PANTHER" id="PTHR42801">
    <property type="entry name" value="THIOREDOXIN-DEPENDENT PEROXIDE REDUCTASE"/>
    <property type="match status" value="1"/>
</dbReference>
<dbReference type="GO" id="GO:0045454">
    <property type="term" value="P:cell redox homeostasis"/>
    <property type="evidence" value="ECO:0007669"/>
    <property type="project" value="TreeGrafter"/>
</dbReference>
<protein>
    <recommendedName>
        <fullName evidence="1">thioredoxin-dependent peroxiredoxin</fullName>
        <ecNumber evidence="1">1.11.1.24</ecNumber>
    </recommendedName>
    <alternativeName>
        <fullName evidence="7">Thioredoxin peroxidase</fullName>
    </alternativeName>
</protein>
<dbReference type="EMBL" id="JANAWD010000196">
    <property type="protein sequence ID" value="KAJ3484259.1"/>
    <property type="molecule type" value="Genomic_DNA"/>
</dbReference>
<evidence type="ECO:0000256" key="6">
    <source>
        <dbReference type="ARBA" id="ARBA00023284"/>
    </source>
</evidence>
<proteinExistence type="inferred from homology"/>
<keyword evidence="13" id="KW-1185">Reference proteome</keyword>
<keyword evidence="2" id="KW-0575">Peroxidase</keyword>
<evidence type="ECO:0000256" key="9">
    <source>
        <dbReference type="ARBA" id="ARBA00049091"/>
    </source>
</evidence>
<dbReference type="SUPFAM" id="SSF52833">
    <property type="entry name" value="Thioredoxin-like"/>
    <property type="match status" value="1"/>
</dbReference>
<keyword evidence="3" id="KW-0049">Antioxidant</keyword>
<dbReference type="GO" id="GO:0034599">
    <property type="term" value="P:cellular response to oxidative stress"/>
    <property type="evidence" value="ECO:0007669"/>
    <property type="project" value="TreeGrafter"/>
</dbReference>
<accession>A0AAD5V2H7</accession>
<feature type="region of interest" description="Disordered" evidence="10">
    <location>
        <begin position="1"/>
        <end position="24"/>
    </location>
</feature>
<dbReference type="InterPro" id="IPR036249">
    <property type="entry name" value="Thioredoxin-like_sf"/>
</dbReference>
<reference evidence="12" key="1">
    <citation type="submission" date="2022-07" db="EMBL/GenBank/DDBJ databases">
        <title>Genome Sequence of Physisporinus lineatus.</title>
        <authorList>
            <person name="Buettner E."/>
        </authorList>
    </citation>
    <scope>NUCLEOTIDE SEQUENCE</scope>
    <source>
        <strain evidence="12">VT162</strain>
    </source>
</reference>
<organism evidence="12 13">
    <name type="scientific">Meripilus lineatus</name>
    <dbReference type="NCBI Taxonomy" id="2056292"/>
    <lineage>
        <taxon>Eukaryota</taxon>
        <taxon>Fungi</taxon>
        <taxon>Dikarya</taxon>
        <taxon>Basidiomycota</taxon>
        <taxon>Agaricomycotina</taxon>
        <taxon>Agaricomycetes</taxon>
        <taxon>Polyporales</taxon>
        <taxon>Meripilaceae</taxon>
        <taxon>Meripilus</taxon>
    </lineage>
</organism>
<feature type="region of interest" description="Disordered" evidence="10">
    <location>
        <begin position="160"/>
        <end position="183"/>
    </location>
</feature>
<dbReference type="GO" id="GO:0008379">
    <property type="term" value="F:thioredoxin peroxidase activity"/>
    <property type="evidence" value="ECO:0007669"/>
    <property type="project" value="TreeGrafter"/>
</dbReference>
<evidence type="ECO:0000256" key="7">
    <source>
        <dbReference type="ARBA" id="ARBA00032824"/>
    </source>
</evidence>
<evidence type="ECO:0000259" key="11">
    <source>
        <dbReference type="PROSITE" id="PS51352"/>
    </source>
</evidence>
<evidence type="ECO:0000256" key="3">
    <source>
        <dbReference type="ARBA" id="ARBA00022862"/>
    </source>
</evidence>
<gene>
    <name evidence="12" type="ORF">NLI96_g5760</name>
</gene>
<evidence type="ECO:0000313" key="12">
    <source>
        <dbReference type="EMBL" id="KAJ3484259.1"/>
    </source>
</evidence>
<evidence type="ECO:0000313" key="13">
    <source>
        <dbReference type="Proteomes" id="UP001212997"/>
    </source>
</evidence>
<dbReference type="PANTHER" id="PTHR42801:SF4">
    <property type="entry name" value="AHPC_TSA FAMILY PROTEIN"/>
    <property type="match status" value="1"/>
</dbReference>
<evidence type="ECO:0000256" key="10">
    <source>
        <dbReference type="SAM" id="MobiDB-lite"/>
    </source>
</evidence>
<dbReference type="EC" id="1.11.1.24" evidence="1"/>
<evidence type="ECO:0000256" key="2">
    <source>
        <dbReference type="ARBA" id="ARBA00022559"/>
    </source>
</evidence>
<comment type="caution">
    <text evidence="12">The sequence shown here is derived from an EMBL/GenBank/DDBJ whole genome shotgun (WGS) entry which is preliminary data.</text>
</comment>
<dbReference type="GO" id="GO:0005737">
    <property type="term" value="C:cytoplasm"/>
    <property type="evidence" value="ECO:0007669"/>
    <property type="project" value="TreeGrafter"/>
</dbReference>
<comment type="catalytic activity">
    <reaction evidence="9">
        <text>a hydroperoxide + [thioredoxin]-dithiol = an alcohol + [thioredoxin]-disulfide + H2O</text>
        <dbReference type="Rhea" id="RHEA:62620"/>
        <dbReference type="Rhea" id="RHEA-COMP:10698"/>
        <dbReference type="Rhea" id="RHEA-COMP:10700"/>
        <dbReference type="ChEBI" id="CHEBI:15377"/>
        <dbReference type="ChEBI" id="CHEBI:29950"/>
        <dbReference type="ChEBI" id="CHEBI:30879"/>
        <dbReference type="ChEBI" id="CHEBI:35924"/>
        <dbReference type="ChEBI" id="CHEBI:50058"/>
        <dbReference type="EC" id="1.11.1.24"/>
    </reaction>
</comment>
<evidence type="ECO:0000256" key="4">
    <source>
        <dbReference type="ARBA" id="ARBA00023002"/>
    </source>
</evidence>
<name>A0AAD5V2H7_9APHY</name>
<keyword evidence="5" id="KW-1015">Disulfide bond</keyword>